<gene>
    <name evidence="8" type="primary">priA</name>
    <name evidence="11" type="ORF">FB559_0119</name>
</gene>
<dbReference type="InterPro" id="IPR027417">
    <property type="entry name" value="P-loop_NTPase"/>
</dbReference>
<dbReference type="InterPro" id="IPR005259">
    <property type="entry name" value="PriA"/>
</dbReference>
<feature type="region of interest" description="Disordered" evidence="9">
    <location>
        <begin position="162"/>
        <end position="469"/>
    </location>
</feature>
<comment type="cofactor">
    <cofactor evidence="8">
        <name>Zn(2+)</name>
        <dbReference type="ChEBI" id="CHEBI:29105"/>
    </cofactor>
    <text evidence="8">Binds 2 zinc ions per subunit.</text>
</comment>
<sequence length="976" mass="101207">MTDGVDMGVLPGMGDLPERTSPVPADDPPTSGRSTAARRKSGRKKGAKQPAETLPVARVAVDMSLPHLDRPFDYLVPVTLDAVAVPGCRVRVRFAGQLVDGFLLDRVEKSDHEGRLAYLERVTSPEPVLAPEIAALAREIADRYAGTLADVLRLAIPPRHARVEAEDADESPDGAAPVGEADEGQAAPPPSTEEEPPGYAAAATAGAAGAAGTDVTSAVTSAPGAGVPSEGEPPGRGTEAVAPAGAARAVAGEGEETGVGGAIPNPGHPAAHPAGPETEGEHGRPAEEGDATAPDASVVEEAPRPEPSEERPGEEQAGPAGRDTSRERPGEVAGMTAPGASELPLRAGEERPGSAGRGASRGRRSDGAGVTAPGSPVVEAPPRLVPSSERPLRASEERPGSAGRNTSRDRPGEAAGATAPGPSAVGEPPRLVPSSERPMPADEGRPVAGGASAGRDASRTSAGVEPGPWAAYPAGPSFLDAVEAGRGPRAVWNALPGADWTSAIARAAKATLAGGRGVLIVVADGRDVARVDAALTRELGEGRHVALTAELGPAERYRRWLAVRRGRVRTVVGTRAAIFAPVRDLGLVVLWDDGDDVHAEQHAPYPHAREVLALRAHRAGAGALIGGFTRTTDATQLLAAGWAHPLVPDRERLRASMPYIRPSGDDADLARDEAARSARLPHLAFRTARQGLEHGPVLVQVPRRGYVPALACSRCRGPARCTECEGPLSLRSSHAAPYCRWCGRIAGAWTCPECGGRQVRAVVVGARRTAEELGRAFPGVPIRTSGRDGVLDGVTGEPALVVATPGAEPVAEGGYAAALLLDGWVLLGRADLRAGEEALRRWMNASALVRPRGPVIVLADGSLTTVQALIRWDPVTYAERELAERRDLGFPPAVRMASLTGAPQSVRELVDAAGLPQDAEVLGPVEVGEGQERALVRVERARGVALSRLLKTAQAARSTRKTADVVRVRVDPLELI</sequence>
<evidence type="ECO:0000256" key="5">
    <source>
        <dbReference type="ARBA" id="ARBA00022833"/>
    </source>
</evidence>
<proteinExistence type="inferred from homology"/>
<dbReference type="GO" id="GO:0006302">
    <property type="term" value="P:double-strand break repair"/>
    <property type="evidence" value="ECO:0007669"/>
    <property type="project" value="InterPro"/>
</dbReference>
<dbReference type="PANTHER" id="PTHR30580:SF0">
    <property type="entry name" value="PRIMOSOMAL PROTEIN N"/>
    <property type="match status" value="1"/>
</dbReference>
<dbReference type="GO" id="GO:0006270">
    <property type="term" value="P:DNA replication initiation"/>
    <property type="evidence" value="ECO:0007669"/>
    <property type="project" value="TreeGrafter"/>
</dbReference>
<dbReference type="GO" id="GO:0006310">
    <property type="term" value="P:DNA recombination"/>
    <property type="evidence" value="ECO:0007669"/>
    <property type="project" value="InterPro"/>
</dbReference>
<feature type="compositionally biased region" description="Low complexity" evidence="9">
    <location>
        <begin position="262"/>
        <end position="276"/>
    </location>
</feature>
<dbReference type="PANTHER" id="PTHR30580">
    <property type="entry name" value="PRIMOSOMAL PROTEIN N"/>
    <property type="match status" value="1"/>
</dbReference>
<dbReference type="Gene3D" id="3.40.1440.60">
    <property type="entry name" value="PriA, 3(prime) DNA-binding domain"/>
    <property type="match status" value="1"/>
</dbReference>
<dbReference type="SUPFAM" id="SSF52540">
    <property type="entry name" value="P-loop containing nucleoside triphosphate hydrolases"/>
    <property type="match status" value="1"/>
</dbReference>
<feature type="binding site" evidence="8">
    <location>
        <position position="742"/>
    </location>
    <ligand>
        <name>Zn(2+)</name>
        <dbReference type="ChEBI" id="CHEBI:29105"/>
        <label>2</label>
    </ligand>
</feature>
<dbReference type="GO" id="GO:0008270">
    <property type="term" value="F:zinc ion binding"/>
    <property type="evidence" value="ECO:0007669"/>
    <property type="project" value="UniProtKB-UniRule"/>
</dbReference>
<organism evidence="11 12">
    <name type="scientific">Actinoallomurus bryophytorum</name>
    <dbReference type="NCBI Taxonomy" id="1490222"/>
    <lineage>
        <taxon>Bacteria</taxon>
        <taxon>Bacillati</taxon>
        <taxon>Actinomycetota</taxon>
        <taxon>Actinomycetes</taxon>
        <taxon>Streptosporangiales</taxon>
        <taxon>Thermomonosporaceae</taxon>
        <taxon>Actinoallomurus</taxon>
    </lineage>
</organism>
<dbReference type="EMBL" id="VFOZ01000001">
    <property type="protein sequence ID" value="TQL94641.1"/>
    <property type="molecule type" value="Genomic_DNA"/>
</dbReference>
<evidence type="ECO:0000313" key="11">
    <source>
        <dbReference type="EMBL" id="TQL94641.1"/>
    </source>
</evidence>
<feature type="domain" description="Primosomal protein N' 3' DNA-binding" evidence="10">
    <location>
        <begin position="58"/>
        <end position="157"/>
    </location>
</feature>
<keyword evidence="11" id="KW-0347">Helicase</keyword>
<reference evidence="11 12" key="1">
    <citation type="submission" date="2019-06" db="EMBL/GenBank/DDBJ databases">
        <title>Sequencing the genomes of 1000 actinobacteria strains.</title>
        <authorList>
            <person name="Klenk H.-P."/>
        </authorList>
    </citation>
    <scope>NUCLEOTIDE SEQUENCE [LARGE SCALE GENOMIC DNA]</scope>
    <source>
        <strain evidence="11 12">DSM 102200</strain>
    </source>
</reference>
<dbReference type="GO" id="GO:0006269">
    <property type="term" value="P:DNA replication, synthesis of primer"/>
    <property type="evidence" value="ECO:0007669"/>
    <property type="project" value="UniProtKB-KW"/>
</dbReference>
<keyword evidence="4 8" id="KW-0547">Nucleotide-binding</keyword>
<dbReference type="InterPro" id="IPR042115">
    <property type="entry name" value="PriA_3primeBD_sf"/>
</dbReference>
<accession>A0A543CC36</accession>
<feature type="compositionally biased region" description="Basic and acidic residues" evidence="9">
    <location>
        <begin position="390"/>
        <end position="399"/>
    </location>
</feature>
<keyword evidence="6 8" id="KW-0067">ATP-binding</keyword>
<dbReference type="AlphaFoldDB" id="A0A543CC36"/>
<evidence type="ECO:0000259" key="10">
    <source>
        <dbReference type="Pfam" id="PF17764"/>
    </source>
</evidence>
<feature type="binding site" evidence="8">
    <location>
        <position position="715"/>
    </location>
    <ligand>
        <name>Zn(2+)</name>
        <dbReference type="ChEBI" id="CHEBI:29105"/>
        <label>1</label>
    </ligand>
</feature>
<feature type="binding site" evidence="8">
    <location>
        <position position="721"/>
    </location>
    <ligand>
        <name>Zn(2+)</name>
        <dbReference type="ChEBI" id="CHEBI:29105"/>
        <label>2</label>
    </ligand>
</feature>
<evidence type="ECO:0000256" key="6">
    <source>
        <dbReference type="ARBA" id="ARBA00022840"/>
    </source>
</evidence>
<name>A0A543CC36_9ACTN</name>
<protein>
    <recommendedName>
        <fullName evidence="8">Probable replication restart protein PriA</fullName>
    </recommendedName>
    <alternativeName>
        <fullName evidence="8">Putative ATP-dependent DNA helicase PriA</fullName>
    </alternativeName>
</protein>
<keyword evidence="11" id="KW-0378">Hydrolase</keyword>
<dbReference type="GO" id="GO:0005524">
    <property type="term" value="F:ATP binding"/>
    <property type="evidence" value="ECO:0007669"/>
    <property type="project" value="UniProtKB-UniRule"/>
</dbReference>
<evidence type="ECO:0000313" key="12">
    <source>
        <dbReference type="Proteomes" id="UP000316096"/>
    </source>
</evidence>
<comment type="similarity">
    <text evidence="8">Belongs to the helicase family. PriA subfamily.</text>
</comment>
<comment type="caution">
    <text evidence="11">The sequence shown here is derived from an EMBL/GenBank/DDBJ whole genome shotgun (WGS) entry which is preliminary data.</text>
</comment>
<feature type="compositionally biased region" description="Low complexity" evidence="9">
    <location>
        <begin position="236"/>
        <end position="252"/>
    </location>
</feature>
<dbReference type="GO" id="GO:0003677">
    <property type="term" value="F:DNA binding"/>
    <property type="evidence" value="ECO:0007669"/>
    <property type="project" value="UniProtKB-UniRule"/>
</dbReference>
<evidence type="ECO:0000256" key="7">
    <source>
        <dbReference type="ARBA" id="ARBA00023125"/>
    </source>
</evidence>
<keyword evidence="1 8" id="KW-0639">Primosome</keyword>
<feature type="binding site" evidence="8">
    <location>
        <position position="739"/>
    </location>
    <ligand>
        <name>Zn(2+)</name>
        <dbReference type="ChEBI" id="CHEBI:29105"/>
        <label>2</label>
    </ligand>
</feature>
<keyword evidence="7 8" id="KW-0238">DNA-binding</keyword>
<keyword evidence="3 8" id="KW-0479">Metal-binding</keyword>
<feature type="binding site" evidence="8">
    <location>
        <position position="754"/>
    </location>
    <ligand>
        <name>Zn(2+)</name>
        <dbReference type="ChEBI" id="CHEBI:29105"/>
        <label>1</label>
    </ligand>
</feature>
<feature type="compositionally biased region" description="Basic and acidic residues" evidence="9">
    <location>
        <begin position="301"/>
        <end position="314"/>
    </location>
</feature>
<keyword evidence="5 8" id="KW-0862">Zinc</keyword>
<dbReference type="Pfam" id="PF17764">
    <property type="entry name" value="PriA_3primeBD"/>
    <property type="match status" value="1"/>
</dbReference>
<evidence type="ECO:0000256" key="2">
    <source>
        <dbReference type="ARBA" id="ARBA00022705"/>
    </source>
</evidence>
<dbReference type="GO" id="GO:0043138">
    <property type="term" value="F:3'-5' DNA helicase activity"/>
    <property type="evidence" value="ECO:0007669"/>
    <property type="project" value="TreeGrafter"/>
</dbReference>
<evidence type="ECO:0000256" key="8">
    <source>
        <dbReference type="HAMAP-Rule" id="MF_00983"/>
    </source>
</evidence>
<feature type="binding site" evidence="8">
    <location>
        <position position="724"/>
    </location>
    <ligand>
        <name>Zn(2+)</name>
        <dbReference type="ChEBI" id="CHEBI:29105"/>
        <label>2</label>
    </ligand>
</feature>
<keyword evidence="12" id="KW-1185">Reference proteome</keyword>
<evidence type="ECO:0000256" key="3">
    <source>
        <dbReference type="ARBA" id="ARBA00022723"/>
    </source>
</evidence>
<feature type="binding site" evidence="8">
    <location>
        <position position="712"/>
    </location>
    <ligand>
        <name>Zn(2+)</name>
        <dbReference type="ChEBI" id="CHEBI:29105"/>
        <label>1</label>
    </ligand>
</feature>
<dbReference type="HAMAP" id="MF_00983">
    <property type="entry name" value="PriA"/>
    <property type="match status" value="1"/>
</dbReference>
<feature type="compositionally biased region" description="Basic residues" evidence="9">
    <location>
        <begin position="36"/>
        <end position="47"/>
    </location>
</feature>
<dbReference type="GO" id="GO:1990077">
    <property type="term" value="C:primosome complex"/>
    <property type="evidence" value="ECO:0007669"/>
    <property type="project" value="UniProtKB-UniRule"/>
</dbReference>
<evidence type="ECO:0000256" key="1">
    <source>
        <dbReference type="ARBA" id="ARBA00022515"/>
    </source>
</evidence>
<comment type="function">
    <text evidence="8">Initiates the restart of stalled replication forks, which reloads the replicative helicase on sites other than the origin of replication. Recognizes and binds to abandoned replication forks and remodels them to uncover a helicase loading site. Promotes assembly of the primosome at these replication forks.</text>
</comment>
<dbReference type="Proteomes" id="UP000316096">
    <property type="component" value="Unassembled WGS sequence"/>
</dbReference>
<feature type="binding site" evidence="8">
    <location>
        <position position="751"/>
    </location>
    <ligand>
        <name>Zn(2+)</name>
        <dbReference type="ChEBI" id="CHEBI:29105"/>
        <label>1</label>
    </ligand>
</feature>
<comment type="caution">
    <text evidence="8">As this protein does not have any detectable helicase domains, it probably does not have helicase activity.</text>
</comment>
<evidence type="ECO:0000256" key="9">
    <source>
        <dbReference type="SAM" id="MobiDB-lite"/>
    </source>
</evidence>
<dbReference type="Gene3D" id="3.40.50.300">
    <property type="entry name" value="P-loop containing nucleotide triphosphate hydrolases"/>
    <property type="match status" value="1"/>
</dbReference>
<feature type="region of interest" description="Disordered" evidence="9">
    <location>
        <begin position="1"/>
        <end position="53"/>
    </location>
</feature>
<dbReference type="InterPro" id="IPR041222">
    <property type="entry name" value="PriA_3primeBD"/>
</dbReference>
<feature type="compositionally biased region" description="Low complexity" evidence="9">
    <location>
        <begin position="200"/>
        <end position="222"/>
    </location>
</feature>
<evidence type="ECO:0000256" key="4">
    <source>
        <dbReference type="ARBA" id="ARBA00022741"/>
    </source>
</evidence>
<comment type="subunit">
    <text evidence="8">Component of the replication restart primosome.</text>
</comment>
<feature type="compositionally biased region" description="Low complexity" evidence="9">
    <location>
        <begin position="413"/>
        <end position="424"/>
    </location>
</feature>
<feature type="compositionally biased region" description="Low complexity" evidence="9">
    <location>
        <begin position="448"/>
        <end position="463"/>
    </location>
</feature>
<keyword evidence="2 8" id="KW-0235">DNA replication</keyword>